<dbReference type="OrthoDB" id="2062385at2"/>
<gene>
    <name evidence="1" type="ORF">D3Z33_02450</name>
</gene>
<dbReference type="RefSeq" id="WP_160196211.1">
    <property type="nucleotide sequence ID" value="NZ_QXXA01000004.1"/>
</dbReference>
<comment type="caution">
    <text evidence="1">The sequence shown here is derived from an EMBL/GenBank/DDBJ whole genome shotgun (WGS) entry which is preliminary data.</text>
</comment>
<evidence type="ECO:0000313" key="2">
    <source>
        <dbReference type="Proteomes" id="UP000467132"/>
    </source>
</evidence>
<dbReference type="Proteomes" id="UP000467132">
    <property type="component" value="Unassembled WGS sequence"/>
</dbReference>
<dbReference type="EMBL" id="QXXA01000004">
    <property type="protein sequence ID" value="NBI05715.1"/>
    <property type="molecule type" value="Genomic_DNA"/>
</dbReference>
<protein>
    <submittedName>
        <fullName evidence="1">Uncharacterized protein</fullName>
    </submittedName>
</protein>
<dbReference type="AlphaFoldDB" id="A0A845QT49"/>
<accession>A0A845QT49</accession>
<reference evidence="1 2" key="1">
    <citation type="submission" date="2018-08" db="EMBL/GenBank/DDBJ databases">
        <title>Murine metabolic-syndrome-specific gut microbial biobank.</title>
        <authorList>
            <person name="Liu C."/>
        </authorList>
    </citation>
    <scope>NUCLEOTIDE SEQUENCE [LARGE SCALE GENOMIC DNA]</scope>
    <source>
        <strain evidence="1 2">583</strain>
    </source>
</reference>
<keyword evidence="2" id="KW-1185">Reference proteome</keyword>
<sequence length="61" mass="7436">MDNIEKLKRLYEKGYKCIRYEDDEDGKFKMYFKNFEKEQIEDINSTNTSEINVLKSFVDKN</sequence>
<evidence type="ECO:0000313" key="1">
    <source>
        <dbReference type="EMBL" id="NBI05715.1"/>
    </source>
</evidence>
<proteinExistence type="predicted"/>
<name>A0A845QT49_9CLOT</name>
<organism evidence="1 2">
    <name type="scientific">Senegalia massiliensis</name>
    <dbReference type="NCBI Taxonomy" id="1720316"/>
    <lineage>
        <taxon>Bacteria</taxon>
        <taxon>Bacillati</taxon>
        <taxon>Bacillota</taxon>
        <taxon>Clostridia</taxon>
        <taxon>Eubacteriales</taxon>
        <taxon>Clostridiaceae</taxon>
        <taxon>Senegalia</taxon>
    </lineage>
</organism>